<gene>
    <name evidence="1" type="ORF">GCM10010104_35790</name>
</gene>
<accession>A0ABN3DNY7</accession>
<evidence type="ECO:0008006" key="3">
    <source>
        <dbReference type="Google" id="ProtNLM"/>
    </source>
</evidence>
<keyword evidence="2" id="KW-1185">Reference proteome</keyword>
<evidence type="ECO:0000313" key="2">
    <source>
        <dbReference type="Proteomes" id="UP001501474"/>
    </source>
</evidence>
<evidence type="ECO:0000313" key="1">
    <source>
        <dbReference type="EMBL" id="GAA2237704.1"/>
    </source>
</evidence>
<name>A0ABN3DNY7_9ACTN</name>
<reference evidence="1 2" key="1">
    <citation type="journal article" date="2019" name="Int. J. Syst. Evol. Microbiol.">
        <title>The Global Catalogue of Microorganisms (GCM) 10K type strain sequencing project: providing services to taxonomists for standard genome sequencing and annotation.</title>
        <authorList>
            <consortium name="The Broad Institute Genomics Platform"/>
            <consortium name="The Broad Institute Genome Sequencing Center for Infectious Disease"/>
            <person name="Wu L."/>
            <person name="Ma J."/>
        </authorList>
    </citation>
    <scope>NUCLEOTIDE SEQUENCE [LARGE SCALE GENOMIC DNA]</scope>
    <source>
        <strain evidence="1 2">JCM 3053</strain>
    </source>
</reference>
<sequence>MPSAWDAGPSCTGALAVDAGTQLVRGTDAASFDLQLAGIHGAVPIDSGVAWLLPAVDALFRSGEAIEFRWPDARDIIAELSDAGVSVTTE</sequence>
<protein>
    <recommendedName>
        <fullName evidence="3">STAS domain-containing protein</fullName>
    </recommendedName>
</protein>
<dbReference type="EMBL" id="BAAART010000073">
    <property type="protein sequence ID" value="GAA2237704.1"/>
    <property type="molecule type" value="Genomic_DNA"/>
</dbReference>
<proteinExistence type="predicted"/>
<organism evidence="1 2">
    <name type="scientific">Streptomyces indiaensis</name>
    <dbReference type="NCBI Taxonomy" id="284033"/>
    <lineage>
        <taxon>Bacteria</taxon>
        <taxon>Bacillati</taxon>
        <taxon>Actinomycetota</taxon>
        <taxon>Actinomycetes</taxon>
        <taxon>Kitasatosporales</taxon>
        <taxon>Streptomycetaceae</taxon>
        <taxon>Streptomyces</taxon>
    </lineage>
</organism>
<dbReference type="Proteomes" id="UP001501474">
    <property type="component" value="Unassembled WGS sequence"/>
</dbReference>
<comment type="caution">
    <text evidence="1">The sequence shown here is derived from an EMBL/GenBank/DDBJ whole genome shotgun (WGS) entry which is preliminary data.</text>
</comment>